<name>A0A8H5H0F3_9AGAR</name>
<evidence type="ECO:0000256" key="7">
    <source>
        <dbReference type="ARBA" id="ARBA00023033"/>
    </source>
</evidence>
<dbReference type="InterPro" id="IPR047146">
    <property type="entry name" value="Cyt_P450_E_CYP52_fungi"/>
</dbReference>
<dbReference type="Proteomes" id="UP000559256">
    <property type="component" value="Unassembled WGS sequence"/>
</dbReference>
<evidence type="ECO:0000256" key="3">
    <source>
        <dbReference type="ARBA" id="ARBA00022617"/>
    </source>
</evidence>
<keyword evidence="7 9" id="KW-0503">Monooxygenase</keyword>
<evidence type="ECO:0000313" key="11">
    <source>
        <dbReference type="Proteomes" id="UP000559256"/>
    </source>
</evidence>
<sequence>MSHQHHRSSAPQTFEIWNLFRMPLPPGLELLIEDVIPRALGPPLLVYGILKLAQYLLAAHDWPSWVWVAAVAATHPAYWIIFGVYNQIHRRREAAARGAVFPPRVQESSFKIVKAFSNSALEGYIGDAVHNWSTQYGNTFLLRIFGVYRVTTTEPEHIKAILATQFDDFWKGPRVKKNFMSLLGSGVFSSDGDMWKFHRNMTRPFFSKVRISDFDVFERHAEDTLSLLAERLASSVPVDFQDAVARFTLDSATEFLFGKAVKSLDAGLPYPASRPLSSSTTSTSTNTTNDFFNHPSTKFVTAFSEGQEVISQRGVLGRYWRFKEFWQDKAAEHRQSVEEFVLPILEDALEKRKEEVVSGEVKEIGDETFLEHLVKFTEDKKVVMDELLNILLAARDTTASLLTFSVYVLTQRPDIYARLKEEITERVGNSRPTYEDTRDMKYLRAFLNEVLRLYPSVPFNGRTSKVSTTLPNKGGRPWCVPKDTQCVYSVFLMHRREDLWGPDALEFDPDRFLDERLHKYLTPNPFIFLPFNAGPRICLGQQFAYNEASYFMIKLIQKFTDLSLALDVQPSQPPKEWIPQPGTTKGRDKVMLKSHLTMSVRDGLWVRMKTTSSQADQEKSS</sequence>
<dbReference type="PRINTS" id="PR00463">
    <property type="entry name" value="EP450I"/>
</dbReference>
<dbReference type="EMBL" id="JAACJM010000002">
    <property type="protein sequence ID" value="KAF5374327.1"/>
    <property type="molecule type" value="Genomic_DNA"/>
</dbReference>
<dbReference type="GO" id="GO:0016705">
    <property type="term" value="F:oxidoreductase activity, acting on paired donors, with incorporation or reduction of molecular oxygen"/>
    <property type="evidence" value="ECO:0007669"/>
    <property type="project" value="InterPro"/>
</dbReference>
<evidence type="ECO:0000256" key="1">
    <source>
        <dbReference type="ARBA" id="ARBA00001971"/>
    </source>
</evidence>
<dbReference type="InterPro" id="IPR002401">
    <property type="entry name" value="Cyt_P450_E_grp-I"/>
</dbReference>
<evidence type="ECO:0000256" key="6">
    <source>
        <dbReference type="ARBA" id="ARBA00023004"/>
    </source>
</evidence>
<reference evidence="10 11" key="1">
    <citation type="journal article" date="2020" name="ISME J.">
        <title>Uncovering the hidden diversity of litter-decomposition mechanisms in mushroom-forming fungi.</title>
        <authorList>
            <person name="Floudas D."/>
            <person name="Bentzer J."/>
            <person name="Ahren D."/>
            <person name="Johansson T."/>
            <person name="Persson P."/>
            <person name="Tunlid A."/>
        </authorList>
    </citation>
    <scope>NUCLEOTIDE SEQUENCE [LARGE SCALE GENOMIC DNA]</scope>
    <source>
        <strain evidence="10 11">CBS 291.85</strain>
    </source>
</reference>
<evidence type="ECO:0000256" key="4">
    <source>
        <dbReference type="ARBA" id="ARBA00022723"/>
    </source>
</evidence>
<evidence type="ECO:0008006" key="12">
    <source>
        <dbReference type="Google" id="ProtNLM"/>
    </source>
</evidence>
<evidence type="ECO:0000256" key="8">
    <source>
        <dbReference type="PIRSR" id="PIRSR602401-1"/>
    </source>
</evidence>
<comment type="caution">
    <text evidence="10">The sequence shown here is derived from an EMBL/GenBank/DDBJ whole genome shotgun (WGS) entry which is preliminary data.</text>
</comment>
<dbReference type="Gene3D" id="1.10.630.10">
    <property type="entry name" value="Cytochrome P450"/>
    <property type="match status" value="1"/>
</dbReference>
<protein>
    <recommendedName>
        <fullName evidence="12">Cytochrome P450</fullName>
    </recommendedName>
</protein>
<dbReference type="AlphaFoldDB" id="A0A8H5H0F3"/>
<dbReference type="Pfam" id="PF00067">
    <property type="entry name" value="p450"/>
    <property type="match status" value="1"/>
</dbReference>
<comment type="similarity">
    <text evidence="2 9">Belongs to the cytochrome P450 family.</text>
</comment>
<organism evidence="10 11">
    <name type="scientific">Tetrapyrgos nigripes</name>
    <dbReference type="NCBI Taxonomy" id="182062"/>
    <lineage>
        <taxon>Eukaryota</taxon>
        <taxon>Fungi</taxon>
        <taxon>Dikarya</taxon>
        <taxon>Basidiomycota</taxon>
        <taxon>Agaricomycotina</taxon>
        <taxon>Agaricomycetes</taxon>
        <taxon>Agaricomycetidae</taxon>
        <taxon>Agaricales</taxon>
        <taxon>Marasmiineae</taxon>
        <taxon>Marasmiaceae</taxon>
        <taxon>Tetrapyrgos</taxon>
    </lineage>
</organism>
<dbReference type="GO" id="GO:0005506">
    <property type="term" value="F:iron ion binding"/>
    <property type="evidence" value="ECO:0007669"/>
    <property type="project" value="InterPro"/>
</dbReference>
<feature type="binding site" description="axial binding residue" evidence="8">
    <location>
        <position position="538"/>
    </location>
    <ligand>
        <name>heme</name>
        <dbReference type="ChEBI" id="CHEBI:30413"/>
    </ligand>
    <ligandPart>
        <name>Fe</name>
        <dbReference type="ChEBI" id="CHEBI:18248"/>
    </ligandPart>
</feature>
<dbReference type="PRINTS" id="PR00385">
    <property type="entry name" value="P450"/>
</dbReference>
<dbReference type="PANTHER" id="PTHR24287:SF1">
    <property type="entry name" value="P450, PUTATIVE (EUROFUNG)-RELATED"/>
    <property type="match status" value="1"/>
</dbReference>
<dbReference type="SUPFAM" id="SSF48264">
    <property type="entry name" value="Cytochrome P450"/>
    <property type="match status" value="1"/>
</dbReference>
<dbReference type="PANTHER" id="PTHR24287">
    <property type="entry name" value="P450, PUTATIVE (EUROFUNG)-RELATED"/>
    <property type="match status" value="1"/>
</dbReference>
<dbReference type="GO" id="GO:0004497">
    <property type="term" value="F:monooxygenase activity"/>
    <property type="evidence" value="ECO:0007669"/>
    <property type="project" value="UniProtKB-KW"/>
</dbReference>
<gene>
    <name evidence="10" type="ORF">D9758_004609</name>
</gene>
<evidence type="ECO:0000256" key="5">
    <source>
        <dbReference type="ARBA" id="ARBA00023002"/>
    </source>
</evidence>
<accession>A0A8H5H0F3</accession>
<keyword evidence="4 8" id="KW-0479">Metal-binding</keyword>
<evidence type="ECO:0000256" key="2">
    <source>
        <dbReference type="ARBA" id="ARBA00010617"/>
    </source>
</evidence>
<dbReference type="OrthoDB" id="1470350at2759"/>
<dbReference type="CDD" id="cd11063">
    <property type="entry name" value="CYP52"/>
    <property type="match status" value="1"/>
</dbReference>
<evidence type="ECO:0000313" key="10">
    <source>
        <dbReference type="EMBL" id="KAF5374327.1"/>
    </source>
</evidence>
<keyword evidence="5 9" id="KW-0560">Oxidoreductase</keyword>
<dbReference type="PROSITE" id="PS00086">
    <property type="entry name" value="CYTOCHROME_P450"/>
    <property type="match status" value="1"/>
</dbReference>
<comment type="cofactor">
    <cofactor evidence="1 8">
        <name>heme</name>
        <dbReference type="ChEBI" id="CHEBI:30413"/>
    </cofactor>
</comment>
<dbReference type="InterPro" id="IPR017972">
    <property type="entry name" value="Cyt_P450_CS"/>
</dbReference>
<dbReference type="InterPro" id="IPR001128">
    <property type="entry name" value="Cyt_P450"/>
</dbReference>
<proteinExistence type="inferred from homology"/>
<evidence type="ECO:0000256" key="9">
    <source>
        <dbReference type="RuleBase" id="RU000461"/>
    </source>
</evidence>
<dbReference type="InterPro" id="IPR036396">
    <property type="entry name" value="Cyt_P450_sf"/>
</dbReference>
<dbReference type="GO" id="GO:0020037">
    <property type="term" value="F:heme binding"/>
    <property type="evidence" value="ECO:0007669"/>
    <property type="project" value="InterPro"/>
</dbReference>
<keyword evidence="11" id="KW-1185">Reference proteome</keyword>
<keyword evidence="3 8" id="KW-0349">Heme</keyword>
<keyword evidence="6 8" id="KW-0408">Iron</keyword>